<feature type="compositionally biased region" description="Basic residues" evidence="4">
    <location>
        <begin position="340"/>
        <end position="349"/>
    </location>
</feature>
<dbReference type="InterPro" id="IPR020449">
    <property type="entry name" value="Tscrpt_reg_AraC-type_HTH"/>
</dbReference>
<dbReference type="Pfam" id="PF14525">
    <property type="entry name" value="AraC_binding_2"/>
    <property type="match status" value="1"/>
</dbReference>
<evidence type="ECO:0000313" key="7">
    <source>
        <dbReference type="Proteomes" id="UP001183809"/>
    </source>
</evidence>
<keyword evidence="3" id="KW-0804">Transcription</keyword>
<dbReference type="InterPro" id="IPR050204">
    <property type="entry name" value="AraC_XylS_family_regulators"/>
</dbReference>
<evidence type="ECO:0000256" key="2">
    <source>
        <dbReference type="ARBA" id="ARBA00023125"/>
    </source>
</evidence>
<dbReference type="EMBL" id="JAVREY010000033">
    <property type="protein sequence ID" value="MDT0466133.1"/>
    <property type="molecule type" value="Genomic_DNA"/>
</dbReference>
<evidence type="ECO:0000256" key="4">
    <source>
        <dbReference type="SAM" id="MobiDB-lite"/>
    </source>
</evidence>
<name>A0ABU2TYS6_9ACTN</name>
<keyword evidence="7" id="KW-1185">Reference proteome</keyword>
<dbReference type="SUPFAM" id="SSF46689">
    <property type="entry name" value="Homeodomain-like"/>
    <property type="match status" value="1"/>
</dbReference>
<keyword evidence="2" id="KW-0238">DNA-binding</keyword>
<organism evidence="6 7">
    <name type="scientific">Streptomyces gibsoniae</name>
    <dbReference type="NCBI Taxonomy" id="3075529"/>
    <lineage>
        <taxon>Bacteria</taxon>
        <taxon>Bacillati</taxon>
        <taxon>Actinomycetota</taxon>
        <taxon>Actinomycetes</taxon>
        <taxon>Kitasatosporales</taxon>
        <taxon>Streptomycetaceae</taxon>
        <taxon>Streptomyces</taxon>
    </lineage>
</organism>
<feature type="region of interest" description="Disordered" evidence="4">
    <location>
        <begin position="335"/>
        <end position="357"/>
    </location>
</feature>
<dbReference type="InterPro" id="IPR009057">
    <property type="entry name" value="Homeodomain-like_sf"/>
</dbReference>
<dbReference type="PROSITE" id="PS01124">
    <property type="entry name" value="HTH_ARAC_FAMILY_2"/>
    <property type="match status" value="1"/>
</dbReference>
<dbReference type="PANTHER" id="PTHR46796:SF6">
    <property type="entry name" value="ARAC SUBFAMILY"/>
    <property type="match status" value="1"/>
</dbReference>
<reference evidence="7" key="1">
    <citation type="submission" date="2023-07" db="EMBL/GenBank/DDBJ databases">
        <title>30 novel species of actinomycetes from the DSMZ collection.</title>
        <authorList>
            <person name="Nouioui I."/>
        </authorList>
    </citation>
    <scope>NUCLEOTIDE SEQUENCE [LARGE SCALE GENOMIC DNA]</scope>
    <source>
        <strain evidence="7">DSM 41699</strain>
    </source>
</reference>
<dbReference type="Pfam" id="PF12833">
    <property type="entry name" value="HTH_18"/>
    <property type="match status" value="1"/>
</dbReference>
<dbReference type="PANTHER" id="PTHR46796">
    <property type="entry name" value="HTH-TYPE TRANSCRIPTIONAL ACTIVATOR RHAS-RELATED"/>
    <property type="match status" value="1"/>
</dbReference>
<protein>
    <submittedName>
        <fullName evidence="6">Helix-turn-helix domain-containing protein</fullName>
    </submittedName>
</protein>
<gene>
    <name evidence="6" type="ORF">RM764_24515</name>
</gene>
<dbReference type="Proteomes" id="UP001183809">
    <property type="component" value="Unassembled WGS sequence"/>
</dbReference>
<feature type="domain" description="HTH araC/xylS-type" evidence="5">
    <location>
        <begin position="239"/>
        <end position="340"/>
    </location>
</feature>
<sequence length="357" mass="38989">MHRWRNRHLAALLWRLPRGEGRTVITLSSRDLPAADRFSWFCDLVARDMAPHNIVTEHVLDFPASARLLSLGDRVGVSSVAFPTMQSIRTPRLIRRSDPELWVLALVVRGAMQREQGGNHVNPRPGDLALYDTSRPYWASVATDDVAQCIVLHLPRQAVPVPEQALRRLVATELPSRTGIGALLSDLLAGIVKQGPTVEGGQIPRLASAVGDLTTAFLASLCEADGAATADARKAARLHQIKSFIRARLGEPGLTPTAVAAAHHISLRALQYLFREDGGTVGAFIREQRLERCRADLTDPLLADRSVAALASRAGFSDAAAFSRVFKAHYGMPPGEYRRSHGVPQRRNRAGQPDAEL</sequence>
<dbReference type="Gene3D" id="1.10.10.60">
    <property type="entry name" value="Homeodomain-like"/>
    <property type="match status" value="1"/>
</dbReference>
<comment type="caution">
    <text evidence="6">The sequence shown here is derived from an EMBL/GenBank/DDBJ whole genome shotgun (WGS) entry which is preliminary data.</text>
</comment>
<dbReference type="SMART" id="SM00342">
    <property type="entry name" value="HTH_ARAC"/>
    <property type="match status" value="1"/>
</dbReference>
<dbReference type="PRINTS" id="PR00032">
    <property type="entry name" value="HTHARAC"/>
</dbReference>
<keyword evidence="1" id="KW-0805">Transcription regulation</keyword>
<dbReference type="InterPro" id="IPR035418">
    <property type="entry name" value="AraC-bd_2"/>
</dbReference>
<evidence type="ECO:0000256" key="3">
    <source>
        <dbReference type="ARBA" id="ARBA00023163"/>
    </source>
</evidence>
<dbReference type="RefSeq" id="WP_311697601.1">
    <property type="nucleotide sequence ID" value="NZ_JAVREY010000033.1"/>
</dbReference>
<evidence type="ECO:0000259" key="5">
    <source>
        <dbReference type="PROSITE" id="PS01124"/>
    </source>
</evidence>
<proteinExistence type="predicted"/>
<dbReference type="InterPro" id="IPR018060">
    <property type="entry name" value="HTH_AraC"/>
</dbReference>
<evidence type="ECO:0000313" key="6">
    <source>
        <dbReference type="EMBL" id="MDT0466133.1"/>
    </source>
</evidence>
<evidence type="ECO:0000256" key="1">
    <source>
        <dbReference type="ARBA" id="ARBA00023015"/>
    </source>
</evidence>
<accession>A0ABU2TYS6</accession>